<dbReference type="Gene3D" id="3.30.420.240">
    <property type="match status" value="1"/>
</dbReference>
<evidence type="ECO:0000313" key="3">
    <source>
        <dbReference type="EMBL" id="MDE8650801.1"/>
    </source>
</evidence>
<dbReference type="Pfam" id="PF03237">
    <property type="entry name" value="Terminase_6N"/>
    <property type="match status" value="1"/>
</dbReference>
<keyword evidence="1" id="KW-1188">Viral release from host cell</keyword>
<dbReference type="InterPro" id="IPR027417">
    <property type="entry name" value="P-loop_NTPase"/>
</dbReference>
<dbReference type="Gene3D" id="3.40.50.300">
    <property type="entry name" value="P-loop containing nucleotide triphosphate hydrolases"/>
    <property type="match status" value="1"/>
</dbReference>
<evidence type="ECO:0000259" key="2">
    <source>
        <dbReference type="Pfam" id="PF17289"/>
    </source>
</evidence>
<comment type="caution">
    <text evidence="3">The sequence shown here is derived from an EMBL/GenBank/DDBJ whole genome shotgun (WGS) entry which is preliminary data.</text>
</comment>
<dbReference type="RefSeq" id="WP_275226880.1">
    <property type="nucleotide sequence ID" value="NZ_JARESE010000010.1"/>
</dbReference>
<keyword evidence="4" id="KW-1185">Reference proteome</keyword>
<sequence>MTRTERLAGLLALPPEDRRRALARFSEREQEELATHWQLWARREQLAPPGDWRVWLVMAGRGFGKTRAGAEWVRAVASADPQARIALVAASLGEARAVMVEGESGLLAVSPARRRPVFEPSLRRLTWANGAQAMLYSAGEPEALRGPQHSHAWCDEIAKWENANGRALAAWDNLLLGLRLGDTPRLVATTTPRAVPLVQRLLAEPPGMVATTHGRSEENADNLPARFLKDMRRTFGKSLLGRQELDGELIADLPGALWTRALLEASRVAAAPEAARVVIGVDPPASAQGDACGIVVAAIDAGGVGHVLADASVMRASPERWARAVATAAAMWSADRVVAEANQGGAMVESVLRAAEIALPVRLVHASRGKCARAEPVAALYEAGRVKHAGLFPALEDELCGLMAGGAYQGPGRSPDRADALVWALTELMLNRPSAPRVWVG</sequence>
<name>A0ABT5WM82_9SPHN</name>
<organism evidence="3 4">
    <name type="scientific">Novosphingobium album</name>
    <name type="common">ex Liu et al. 2023</name>
    <dbReference type="NCBI Taxonomy" id="3031130"/>
    <lineage>
        <taxon>Bacteria</taxon>
        <taxon>Pseudomonadati</taxon>
        <taxon>Pseudomonadota</taxon>
        <taxon>Alphaproteobacteria</taxon>
        <taxon>Sphingomonadales</taxon>
        <taxon>Sphingomonadaceae</taxon>
        <taxon>Novosphingobium</taxon>
    </lineage>
</organism>
<dbReference type="Proteomes" id="UP001216253">
    <property type="component" value="Unassembled WGS sequence"/>
</dbReference>
<proteinExistence type="predicted"/>
<dbReference type="EMBL" id="JARESE010000010">
    <property type="protein sequence ID" value="MDE8650801.1"/>
    <property type="molecule type" value="Genomic_DNA"/>
</dbReference>
<dbReference type="Pfam" id="PF17289">
    <property type="entry name" value="Terminase_6C"/>
    <property type="match status" value="1"/>
</dbReference>
<accession>A0ABT5WM82</accession>
<gene>
    <name evidence="3" type="ORF">PYV00_03580</name>
</gene>
<protein>
    <submittedName>
        <fullName evidence="3">Terminase family protein</fullName>
    </submittedName>
</protein>
<feature type="domain" description="Terminase large subunit gp17-like C-terminal" evidence="2">
    <location>
        <begin position="279"/>
        <end position="426"/>
    </location>
</feature>
<evidence type="ECO:0000313" key="4">
    <source>
        <dbReference type="Proteomes" id="UP001216253"/>
    </source>
</evidence>
<reference evidence="3 4" key="1">
    <citation type="submission" date="2023-03" db="EMBL/GenBank/DDBJ databases">
        <title>NovoSphingobium album sp. nov. isolated from polycyclic aromatic hydrocarbons- and heavy-metal polluted soil.</title>
        <authorList>
            <person name="Liu Z."/>
            <person name="Wang K."/>
        </authorList>
    </citation>
    <scope>NUCLEOTIDE SEQUENCE [LARGE SCALE GENOMIC DNA]</scope>
    <source>
        <strain evidence="3 4">H3SJ31-1</strain>
    </source>
</reference>
<evidence type="ECO:0000256" key="1">
    <source>
        <dbReference type="ARBA" id="ARBA00022612"/>
    </source>
</evidence>
<dbReference type="InterPro" id="IPR035421">
    <property type="entry name" value="Terminase_6C"/>
</dbReference>